<dbReference type="Pfam" id="PF05336">
    <property type="entry name" value="rhaM"/>
    <property type="match status" value="1"/>
</dbReference>
<protein>
    <submittedName>
        <fullName evidence="1">L-rhamnose mutarotase</fullName>
    </submittedName>
</protein>
<dbReference type="SUPFAM" id="SSF54909">
    <property type="entry name" value="Dimeric alpha+beta barrel"/>
    <property type="match status" value="1"/>
</dbReference>
<evidence type="ECO:0000313" key="1">
    <source>
        <dbReference type="EMBL" id="MBE8721895.1"/>
    </source>
</evidence>
<keyword evidence="2" id="KW-1185">Reference proteome</keyword>
<proteinExistence type="predicted"/>
<reference evidence="1 2" key="1">
    <citation type="submission" date="2018-02" db="EMBL/GenBank/DDBJ databases">
        <title>Sphingobacterium KA21.</title>
        <authorList>
            <person name="Vasarhelyi B.M."/>
            <person name="Deshmukh S."/>
            <person name="Balint B."/>
            <person name="Kukolya J."/>
        </authorList>
    </citation>
    <scope>NUCLEOTIDE SEQUENCE [LARGE SCALE GENOMIC DNA]</scope>
    <source>
        <strain evidence="1 2">Ka21</strain>
    </source>
</reference>
<dbReference type="PANTHER" id="PTHR43239:SF1">
    <property type="entry name" value="UPF0734 PROTEIN DDB_G0273871_DDB_G0273177"/>
    <property type="match status" value="1"/>
</dbReference>
<dbReference type="Gene3D" id="3.30.70.100">
    <property type="match status" value="1"/>
</dbReference>
<dbReference type="InterPro" id="IPR008000">
    <property type="entry name" value="Rham/fucose_mutarotase"/>
</dbReference>
<evidence type="ECO:0000313" key="2">
    <source>
        <dbReference type="Proteomes" id="UP000618319"/>
    </source>
</evidence>
<sequence>MNKDIEHANGYLQQVYERPVKRYCQVLDLIDEPALIAAYVEAHSAEHHWREIVQGLKKVGVLEMEIYLKGNRLFMIVEAGLDFEWAEAFSKLENMPRQSEWEKRMSFFQLSDAQTATDKWQMMERIFHLYRTEE</sequence>
<name>A0ABR9T993_9SPHI</name>
<dbReference type="EMBL" id="PSKQ01000022">
    <property type="protein sequence ID" value="MBE8721895.1"/>
    <property type="molecule type" value="Genomic_DNA"/>
</dbReference>
<dbReference type="InterPro" id="IPR052996">
    <property type="entry name" value="Carb_Metab_Mutarotase"/>
</dbReference>
<dbReference type="Proteomes" id="UP000618319">
    <property type="component" value="Unassembled WGS sequence"/>
</dbReference>
<dbReference type="InterPro" id="IPR011008">
    <property type="entry name" value="Dimeric_a/b-barrel"/>
</dbReference>
<accession>A0ABR9T993</accession>
<gene>
    <name evidence="1" type="ORF">C4F40_14295</name>
</gene>
<comment type="caution">
    <text evidence="1">The sequence shown here is derived from an EMBL/GenBank/DDBJ whole genome shotgun (WGS) entry which is preliminary data.</text>
</comment>
<dbReference type="RefSeq" id="WP_196939817.1">
    <property type="nucleotide sequence ID" value="NZ_MU158690.1"/>
</dbReference>
<dbReference type="PANTHER" id="PTHR43239">
    <property type="entry name" value="UPF0734 PROTEIN DDB_G0273871/DDB_G0273177"/>
    <property type="match status" value="1"/>
</dbReference>
<organism evidence="1 2">
    <name type="scientific">Sphingobacterium pedocola</name>
    <dbReference type="NCBI Taxonomy" id="2082722"/>
    <lineage>
        <taxon>Bacteria</taxon>
        <taxon>Pseudomonadati</taxon>
        <taxon>Bacteroidota</taxon>
        <taxon>Sphingobacteriia</taxon>
        <taxon>Sphingobacteriales</taxon>
        <taxon>Sphingobacteriaceae</taxon>
        <taxon>Sphingobacterium</taxon>
    </lineage>
</organism>